<dbReference type="InterPro" id="IPR050469">
    <property type="entry name" value="Diguanylate_Cyclase"/>
</dbReference>
<feature type="transmembrane region" description="Helical" evidence="6">
    <location>
        <begin position="160"/>
        <end position="180"/>
    </location>
</feature>
<keyword evidence="6" id="KW-0472">Membrane</keyword>
<dbReference type="InterPro" id="IPR000160">
    <property type="entry name" value="GGDEF_dom"/>
</dbReference>
<dbReference type="PROSITE" id="PS50887">
    <property type="entry name" value="GGDEF"/>
    <property type="match status" value="1"/>
</dbReference>
<dbReference type="EC" id="2.7.7.65" evidence="3"/>
<dbReference type="Proteomes" id="UP000275321">
    <property type="component" value="Unassembled WGS sequence"/>
</dbReference>
<dbReference type="NCBIfam" id="TIGR00254">
    <property type="entry name" value="GGDEF"/>
    <property type="match status" value="1"/>
</dbReference>
<dbReference type="GO" id="GO:0005525">
    <property type="term" value="F:GTP binding"/>
    <property type="evidence" value="ECO:0007669"/>
    <property type="project" value="UniProtKB-KW"/>
</dbReference>
<dbReference type="FunFam" id="3.30.70.270:FF:000001">
    <property type="entry name" value="Diguanylate cyclase domain protein"/>
    <property type="match status" value="1"/>
</dbReference>
<proteinExistence type="predicted"/>
<evidence type="ECO:0000256" key="6">
    <source>
        <dbReference type="SAM" id="Phobius"/>
    </source>
</evidence>
<comment type="catalytic activity">
    <reaction evidence="5">
        <text>2 GTP = 3',3'-c-di-GMP + 2 diphosphate</text>
        <dbReference type="Rhea" id="RHEA:24898"/>
        <dbReference type="ChEBI" id="CHEBI:33019"/>
        <dbReference type="ChEBI" id="CHEBI:37565"/>
        <dbReference type="ChEBI" id="CHEBI:58805"/>
        <dbReference type="EC" id="2.7.7.65"/>
    </reaction>
</comment>
<dbReference type="InterPro" id="IPR029787">
    <property type="entry name" value="Nucleotide_cyclase"/>
</dbReference>
<evidence type="ECO:0000256" key="4">
    <source>
        <dbReference type="ARBA" id="ARBA00023134"/>
    </source>
</evidence>
<evidence type="ECO:0000256" key="2">
    <source>
        <dbReference type="ARBA" id="ARBA00004665"/>
    </source>
</evidence>
<dbReference type="EMBL" id="RHWT01000068">
    <property type="protein sequence ID" value="RSB24206.1"/>
    <property type="molecule type" value="Genomic_DNA"/>
</dbReference>
<keyword evidence="6" id="KW-1133">Transmembrane helix</keyword>
<comment type="caution">
    <text evidence="8">The sequence shown here is derived from an EMBL/GenBank/DDBJ whole genome shotgun (WGS) entry which is preliminary data.</text>
</comment>
<comment type="cofactor">
    <cofactor evidence="1">
        <name>Mg(2+)</name>
        <dbReference type="ChEBI" id="CHEBI:18420"/>
    </cofactor>
</comment>
<dbReference type="PANTHER" id="PTHR45138">
    <property type="entry name" value="REGULATORY COMPONENTS OF SENSORY TRANSDUCTION SYSTEM"/>
    <property type="match status" value="1"/>
</dbReference>
<protein>
    <recommendedName>
        <fullName evidence="3">diguanylate cyclase</fullName>
        <ecNumber evidence="3">2.7.7.65</ecNumber>
    </recommendedName>
</protein>
<dbReference type="RefSeq" id="WP_125366731.1">
    <property type="nucleotide sequence ID" value="NZ_RHWT01000068.1"/>
</dbReference>
<keyword evidence="4" id="KW-0342">GTP-binding</keyword>
<organism evidence="8 9">
    <name type="scientific">Enterobacter cloacae</name>
    <dbReference type="NCBI Taxonomy" id="550"/>
    <lineage>
        <taxon>Bacteria</taxon>
        <taxon>Pseudomonadati</taxon>
        <taxon>Pseudomonadota</taxon>
        <taxon>Gammaproteobacteria</taxon>
        <taxon>Enterobacterales</taxon>
        <taxon>Enterobacteriaceae</taxon>
        <taxon>Enterobacter</taxon>
        <taxon>Enterobacter cloacae complex</taxon>
    </lineage>
</organism>
<dbReference type="InterPro" id="IPR043128">
    <property type="entry name" value="Rev_trsase/Diguanyl_cyclase"/>
</dbReference>
<sequence length="353" mass="39867">MKTLSPSDNAQLFRETTMQFWNQIKPIVQLGLCIHFAFIFMFSMINLPLLSVFNIFSVLIYATSLKAIRVARYSLIGKLISIEIVLHALLATWVLGWDSNFHFYLYCLIPIIAFSFQNVFLPRLLIYLAILGVSVGGFAFRKHIGINSGITTQWLEIFGIVNQLTALGVLLYCTALSVHFTRSMQAKLFQTANRDSLTNLYTRRRIMHEVPQLTNSLPSSIILLDIDHFKQINDRLGHEQGDLILQRVAKAISSNVRTTDLASRWGGEEFLVLMPSTPANEAKAVADRILLRIREWAGELDDFPLTVTATLAVSEIIYGDSFENALIRADQALYQGKYQGRNQVIFASLVQTS</sequence>
<reference evidence="8 9" key="1">
    <citation type="submission" date="2018-10" db="EMBL/GenBank/DDBJ databases">
        <title>Transmission dynamics of multidrug resistant bacteria on intensive care unit surfaces.</title>
        <authorList>
            <person name="D'Souza A.W."/>
            <person name="Potter R.F."/>
            <person name="Wallace M."/>
            <person name="Shupe A."/>
            <person name="Patel S."/>
            <person name="Sun S."/>
            <person name="Gul D."/>
            <person name="Kwon J.H."/>
            <person name="Andleeb S."/>
            <person name="Burnham C.-A.D."/>
            <person name="Dantas G."/>
        </authorList>
    </citation>
    <scope>NUCLEOTIDE SEQUENCE [LARGE SCALE GENOMIC DNA]</scope>
    <source>
        <strain evidence="8 9">EC_073</strain>
    </source>
</reference>
<dbReference type="CDD" id="cd01949">
    <property type="entry name" value="GGDEF"/>
    <property type="match status" value="1"/>
</dbReference>
<feature type="transmembrane region" description="Helical" evidence="6">
    <location>
        <begin position="124"/>
        <end position="140"/>
    </location>
</feature>
<evidence type="ECO:0000313" key="8">
    <source>
        <dbReference type="EMBL" id="RSB24206.1"/>
    </source>
</evidence>
<dbReference type="PANTHER" id="PTHR45138:SF9">
    <property type="entry name" value="DIGUANYLATE CYCLASE DGCM-RELATED"/>
    <property type="match status" value="1"/>
</dbReference>
<gene>
    <name evidence="8" type="ORF">EGK68_25010</name>
</gene>
<dbReference type="SUPFAM" id="SSF55073">
    <property type="entry name" value="Nucleotide cyclase"/>
    <property type="match status" value="1"/>
</dbReference>
<dbReference type="GO" id="GO:0052621">
    <property type="term" value="F:diguanylate cyclase activity"/>
    <property type="evidence" value="ECO:0007669"/>
    <property type="project" value="UniProtKB-EC"/>
</dbReference>
<name>A0A3R8YVH6_ENTCL</name>
<keyword evidence="4" id="KW-0547">Nucleotide-binding</keyword>
<evidence type="ECO:0000313" key="9">
    <source>
        <dbReference type="Proteomes" id="UP000275321"/>
    </source>
</evidence>
<keyword evidence="6" id="KW-0812">Transmembrane</keyword>
<feature type="transmembrane region" description="Helical" evidence="6">
    <location>
        <begin position="75"/>
        <end position="95"/>
    </location>
</feature>
<dbReference type="SMART" id="SM00267">
    <property type="entry name" value="GGDEF"/>
    <property type="match status" value="1"/>
</dbReference>
<dbReference type="Gene3D" id="3.30.70.270">
    <property type="match status" value="1"/>
</dbReference>
<dbReference type="Pfam" id="PF00990">
    <property type="entry name" value="GGDEF"/>
    <property type="match status" value="1"/>
</dbReference>
<dbReference type="GO" id="GO:0043709">
    <property type="term" value="P:cell adhesion involved in single-species biofilm formation"/>
    <property type="evidence" value="ECO:0007669"/>
    <property type="project" value="TreeGrafter"/>
</dbReference>
<evidence type="ECO:0000256" key="1">
    <source>
        <dbReference type="ARBA" id="ARBA00001946"/>
    </source>
</evidence>
<dbReference type="GO" id="GO:0005886">
    <property type="term" value="C:plasma membrane"/>
    <property type="evidence" value="ECO:0007669"/>
    <property type="project" value="TreeGrafter"/>
</dbReference>
<evidence type="ECO:0000256" key="3">
    <source>
        <dbReference type="ARBA" id="ARBA00012528"/>
    </source>
</evidence>
<comment type="pathway">
    <text evidence="2">Purine metabolism; 3',5'-cyclic di-GMP biosynthesis.</text>
</comment>
<dbReference type="AlphaFoldDB" id="A0A3R8YVH6"/>
<dbReference type="GO" id="GO:1902201">
    <property type="term" value="P:negative regulation of bacterial-type flagellum-dependent cell motility"/>
    <property type="evidence" value="ECO:0007669"/>
    <property type="project" value="TreeGrafter"/>
</dbReference>
<feature type="domain" description="GGDEF" evidence="7">
    <location>
        <begin position="217"/>
        <end position="349"/>
    </location>
</feature>
<accession>A0A3R8YVH6</accession>
<evidence type="ECO:0000259" key="7">
    <source>
        <dbReference type="PROSITE" id="PS50887"/>
    </source>
</evidence>
<evidence type="ECO:0000256" key="5">
    <source>
        <dbReference type="ARBA" id="ARBA00034247"/>
    </source>
</evidence>